<evidence type="ECO:0000256" key="1">
    <source>
        <dbReference type="SAM" id="Phobius"/>
    </source>
</evidence>
<feature type="transmembrane region" description="Helical" evidence="1">
    <location>
        <begin position="73"/>
        <end position="93"/>
    </location>
</feature>
<dbReference type="Proteomes" id="UP000199701">
    <property type="component" value="Unassembled WGS sequence"/>
</dbReference>
<keyword evidence="1" id="KW-0812">Transmembrane</keyword>
<dbReference type="SUPFAM" id="SSF48317">
    <property type="entry name" value="Acid phosphatase/Vanadium-dependent haloperoxidase"/>
    <property type="match status" value="1"/>
</dbReference>
<dbReference type="EMBL" id="FOJI01000003">
    <property type="protein sequence ID" value="SEW02034.1"/>
    <property type="molecule type" value="Genomic_DNA"/>
</dbReference>
<evidence type="ECO:0000313" key="2">
    <source>
        <dbReference type="EMBL" id="SEW02034.1"/>
    </source>
</evidence>
<keyword evidence="1" id="KW-1133">Transmembrane helix</keyword>
<name>A0A1I0NL79_9FIRM</name>
<protein>
    <submittedName>
        <fullName evidence="2">PAP2 superfamily protein</fullName>
    </submittedName>
</protein>
<reference evidence="2 3" key="1">
    <citation type="submission" date="2016-10" db="EMBL/GenBank/DDBJ databases">
        <authorList>
            <person name="de Groot N.N."/>
        </authorList>
    </citation>
    <scope>NUCLEOTIDE SEQUENCE [LARGE SCALE GENOMIC DNA]</scope>
    <source>
        <strain evidence="2 3">DSM 9179</strain>
    </source>
</reference>
<evidence type="ECO:0000313" key="3">
    <source>
        <dbReference type="Proteomes" id="UP000199701"/>
    </source>
</evidence>
<dbReference type="STRING" id="99656.SAMN05421659_103190"/>
<accession>A0A1I0NL79</accession>
<dbReference type="Gene3D" id="1.20.144.10">
    <property type="entry name" value="Phosphatidic acid phosphatase type 2/haloperoxidase"/>
    <property type="match status" value="1"/>
</dbReference>
<organism evidence="2 3">
    <name type="scientific">[Clostridium] fimetarium</name>
    <dbReference type="NCBI Taxonomy" id="99656"/>
    <lineage>
        <taxon>Bacteria</taxon>
        <taxon>Bacillati</taxon>
        <taxon>Bacillota</taxon>
        <taxon>Clostridia</taxon>
        <taxon>Lachnospirales</taxon>
        <taxon>Lachnospiraceae</taxon>
    </lineage>
</organism>
<feature type="transmembrane region" description="Helical" evidence="1">
    <location>
        <begin position="149"/>
        <end position="168"/>
    </location>
</feature>
<sequence length="210" mass="24198">MYVLIYLPWFCYIENTIIPGLPIIHIIHCSLDDLIPFNEYFIIPYMSWFLYIVFACLFVLYKGSDSEFKKLALSLVIGMSLCMTICMIYPSGLNLRPVEFPRHNIFSTLVSFIYLSDTPTNVFPSVHVYNSLAIHVSISKLKVLENYKWVKNCSLVICILICLSTVFIKQHSLIDVAGAIVLMIVLYVGIYVLDYNKLFAKAKRNKEILE</sequence>
<feature type="transmembrane region" description="Helical" evidence="1">
    <location>
        <begin position="174"/>
        <end position="193"/>
    </location>
</feature>
<gene>
    <name evidence="2" type="ORF">SAMN05421659_103190</name>
</gene>
<dbReference type="OrthoDB" id="9790723at2"/>
<proteinExistence type="predicted"/>
<dbReference type="InterPro" id="IPR036938">
    <property type="entry name" value="PAP2/HPO_sf"/>
</dbReference>
<dbReference type="AlphaFoldDB" id="A0A1I0NL79"/>
<feature type="transmembrane region" description="Helical" evidence="1">
    <location>
        <begin position="40"/>
        <end position="61"/>
    </location>
</feature>
<keyword evidence="1" id="KW-0472">Membrane</keyword>
<keyword evidence="3" id="KW-1185">Reference proteome</keyword>